<dbReference type="RefSeq" id="XP_040692387.1">
    <property type="nucleotide sequence ID" value="XM_040833916.1"/>
</dbReference>
<dbReference type="Proteomes" id="UP000184383">
    <property type="component" value="Unassembled WGS sequence"/>
</dbReference>
<dbReference type="OrthoDB" id="3565018at2759"/>
<dbReference type="EMBL" id="KV878210">
    <property type="protein sequence ID" value="OJJ38711.1"/>
    <property type="molecule type" value="Genomic_DNA"/>
</dbReference>
<dbReference type="Pfam" id="PF24476">
    <property type="entry name" value="DUF7580"/>
    <property type="match status" value="1"/>
</dbReference>
<dbReference type="PANTHER" id="PTHR35186">
    <property type="entry name" value="ANK_REP_REGION DOMAIN-CONTAINING PROTEIN"/>
    <property type="match status" value="1"/>
</dbReference>
<gene>
    <name evidence="2" type="ORF">ASPWEDRAFT_340476</name>
</gene>
<evidence type="ECO:0000259" key="1">
    <source>
        <dbReference type="Pfam" id="PF24476"/>
    </source>
</evidence>
<feature type="domain" description="DUF7580" evidence="1">
    <location>
        <begin position="386"/>
        <end position="596"/>
    </location>
</feature>
<dbReference type="PANTHER" id="PTHR35186:SF4">
    <property type="entry name" value="PRION-INHIBITION AND PROPAGATION HELO DOMAIN-CONTAINING PROTEIN"/>
    <property type="match status" value="1"/>
</dbReference>
<protein>
    <recommendedName>
        <fullName evidence="1">DUF7580 domain-containing protein</fullName>
    </recommendedName>
</protein>
<dbReference type="GeneID" id="63749764"/>
<dbReference type="AlphaFoldDB" id="A0A1L9RUU8"/>
<reference evidence="3" key="1">
    <citation type="journal article" date="2017" name="Genome Biol.">
        <title>Comparative genomics reveals high biological diversity and specific adaptations in the industrially and medically important fungal genus Aspergillus.</title>
        <authorList>
            <person name="de Vries R.P."/>
            <person name="Riley R."/>
            <person name="Wiebenga A."/>
            <person name="Aguilar-Osorio G."/>
            <person name="Amillis S."/>
            <person name="Uchima C.A."/>
            <person name="Anderluh G."/>
            <person name="Asadollahi M."/>
            <person name="Askin M."/>
            <person name="Barry K."/>
            <person name="Battaglia E."/>
            <person name="Bayram O."/>
            <person name="Benocci T."/>
            <person name="Braus-Stromeyer S.A."/>
            <person name="Caldana C."/>
            <person name="Canovas D."/>
            <person name="Cerqueira G.C."/>
            <person name="Chen F."/>
            <person name="Chen W."/>
            <person name="Choi C."/>
            <person name="Clum A."/>
            <person name="Dos Santos R.A."/>
            <person name="Damasio A.R."/>
            <person name="Diallinas G."/>
            <person name="Emri T."/>
            <person name="Fekete E."/>
            <person name="Flipphi M."/>
            <person name="Freyberg S."/>
            <person name="Gallo A."/>
            <person name="Gournas C."/>
            <person name="Habgood R."/>
            <person name="Hainaut M."/>
            <person name="Harispe M.L."/>
            <person name="Henrissat B."/>
            <person name="Hilden K.S."/>
            <person name="Hope R."/>
            <person name="Hossain A."/>
            <person name="Karabika E."/>
            <person name="Karaffa L."/>
            <person name="Karanyi Z."/>
            <person name="Krasevec N."/>
            <person name="Kuo A."/>
            <person name="Kusch H."/>
            <person name="LaButti K."/>
            <person name="Lagendijk E.L."/>
            <person name="Lapidus A."/>
            <person name="Levasseur A."/>
            <person name="Lindquist E."/>
            <person name="Lipzen A."/>
            <person name="Logrieco A.F."/>
            <person name="MacCabe A."/>
            <person name="Maekelae M.R."/>
            <person name="Malavazi I."/>
            <person name="Melin P."/>
            <person name="Meyer V."/>
            <person name="Mielnichuk N."/>
            <person name="Miskei M."/>
            <person name="Molnar A.P."/>
            <person name="Mule G."/>
            <person name="Ngan C.Y."/>
            <person name="Orejas M."/>
            <person name="Orosz E."/>
            <person name="Ouedraogo J.P."/>
            <person name="Overkamp K.M."/>
            <person name="Park H.-S."/>
            <person name="Perrone G."/>
            <person name="Piumi F."/>
            <person name="Punt P.J."/>
            <person name="Ram A.F."/>
            <person name="Ramon A."/>
            <person name="Rauscher S."/>
            <person name="Record E."/>
            <person name="Riano-Pachon D.M."/>
            <person name="Robert V."/>
            <person name="Roehrig J."/>
            <person name="Ruller R."/>
            <person name="Salamov A."/>
            <person name="Salih N.S."/>
            <person name="Samson R.A."/>
            <person name="Sandor E."/>
            <person name="Sanguinetti M."/>
            <person name="Schuetze T."/>
            <person name="Sepcic K."/>
            <person name="Shelest E."/>
            <person name="Sherlock G."/>
            <person name="Sophianopoulou V."/>
            <person name="Squina F.M."/>
            <person name="Sun H."/>
            <person name="Susca A."/>
            <person name="Todd R.B."/>
            <person name="Tsang A."/>
            <person name="Unkles S.E."/>
            <person name="van de Wiele N."/>
            <person name="van Rossen-Uffink D."/>
            <person name="Oliveira J.V."/>
            <person name="Vesth T.C."/>
            <person name="Visser J."/>
            <person name="Yu J.-H."/>
            <person name="Zhou M."/>
            <person name="Andersen M.R."/>
            <person name="Archer D.B."/>
            <person name="Baker S.E."/>
            <person name="Benoit I."/>
            <person name="Brakhage A.A."/>
            <person name="Braus G.H."/>
            <person name="Fischer R."/>
            <person name="Frisvad J.C."/>
            <person name="Goldman G.H."/>
            <person name="Houbraken J."/>
            <person name="Oakley B."/>
            <person name="Pocsi I."/>
            <person name="Scazzocchio C."/>
            <person name="Seiboth B."/>
            <person name="vanKuyk P.A."/>
            <person name="Wortman J."/>
            <person name="Dyer P.S."/>
            <person name="Grigoriev I.V."/>
        </authorList>
    </citation>
    <scope>NUCLEOTIDE SEQUENCE [LARGE SCALE GENOMIC DNA]</scope>
    <source>
        <strain evidence="3">DTO 134E9</strain>
    </source>
</reference>
<sequence>MTTYLASAPVVLQSMQSIIDILQDYATAASQLGIRHRGSRRVRDLILALRVERSVLIDIVTHVFGHQSNDMIEGRTAPTDEQLQNKIKAALGPSLRPIHTLLQQLLGIVRELAGLLNLDDSDQEPWKKLTDNRRGTGRCPTDALAQNDTDNRFSEAFMIRYEGFKLAWRNQGLNEYQYKINSVNEKLQWHVERAKQTSKSKLQKDQLRRLDKCHRQAFVLSRVFGSQQGFDCSCRDKHLVLLRLENTLPRNVDTLCFSQTPVFKVILHNPSMPRGATRLLGRNRRFWQWAELDTWMKDKKQLRLTPFQGDSSDSEDSFDLPKTSTIRDKITRFQETILWPLSTPPPPGIKSSLNLCIAALEVQYAQDGIIGMLGTKDTGSLQVRVQKPKVESCPWTSVLSLRNIIEDPAISLTAFPTESRLRLALTMATSVLHLYETSWIHRSWTGNDIHFIRSQNGLVLTEAFVSQSSFSPDGGIFPGEIAPSILEPTIFALGKLLTELSLDHTWDDIRQYYTRKSMPECNSILILDMAVVNSILDNASNENLPIADRPFHAEGSYYLEAVRTCLTCDLGEKFFLDKDGMRQIIYQRIICPLQFAMEDNGNMLHTHPDLAEMDIEECQFGMFDDREARPEARMALAEEWFDLFRENVFPLLPRRSLTPIRGLVKVAILDTGIDRNDAFIKRNSYRINPPTANCRECGHLSCTGDCQ</sequence>
<proteinExistence type="predicted"/>
<dbReference type="VEuPathDB" id="FungiDB:ASPWEDRAFT_340476"/>
<organism evidence="2 3">
    <name type="scientific">Aspergillus wentii DTO 134E9</name>
    <dbReference type="NCBI Taxonomy" id="1073089"/>
    <lineage>
        <taxon>Eukaryota</taxon>
        <taxon>Fungi</taxon>
        <taxon>Dikarya</taxon>
        <taxon>Ascomycota</taxon>
        <taxon>Pezizomycotina</taxon>
        <taxon>Eurotiomycetes</taxon>
        <taxon>Eurotiomycetidae</taxon>
        <taxon>Eurotiales</taxon>
        <taxon>Aspergillaceae</taxon>
        <taxon>Aspergillus</taxon>
        <taxon>Aspergillus subgen. Cremei</taxon>
    </lineage>
</organism>
<accession>A0A1L9RUU8</accession>
<keyword evidence="3" id="KW-1185">Reference proteome</keyword>
<evidence type="ECO:0000313" key="3">
    <source>
        <dbReference type="Proteomes" id="UP000184383"/>
    </source>
</evidence>
<dbReference type="InterPro" id="IPR056002">
    <property type="entry name" value="DUF7580"/>
</dbReference>
<dbReference type="STRING" id="1073089.A0A1L9RUU8"/>
<evidence type="ECO:0000313" key="2">
    <source>
        <dbReference type="EMBL" id="OJJ38711.1"/>
    </source>
</evidence>
<name>A0A1L9RUU8_ASPWE</name>